<organism evidence="2 3">
    <name type="scientific">Durio zibethinus</name>
    <name type="common">Durian</name>
    <dbReference type="NCBI Taxonomy" id="66656"/>
    <lineage>
        <taxon>Eukaryota</taxon>
        <taxon>Viridiplantae</taxon>
        <taxon>Streptophyta</taxon>
        <taxon>Embryophyta</taxon>
        <taxon>Tracheophyta</taxon>
        <taxon>Spermatophyta</taxon>
        <taxon>Magnoliopsida</taxon>
        <taxon>eudicotyledons</taxon>
        <taxon>Gunneridae</taxon>
        <taxon>Pentapetalae</taxon>
        <taxon>rosids</taxon>
        <taxon>malvids</taxon>
        <taxon>Malvales</taxon>
        <taxon>Malvaceae</taxon>
        <taxon>Helicteroideae</taxon>
        <taxon>Durio</taxon>
    </lineage>
</organism>
<feature type="compositionally biased region" description="Polar residues" evidence="1">
    <location>
        <begin position="57"/>
        <end position="68"/>
    </location>
</feature>
<accession>A0A6P5Y9J3</accession>
<protein>
    <submittedName>
        <fullName evidence="3">Uncharacterized protein At4g00950</fullName>
    </submittedName>
</protein>
<evidence type="ECO:0000256" key="1">
    <source>
        <dbReference type="SAM" id="MobiDB-lite"/>
    </source>
</evidence>
<evidence type="ECO:0000313" key="2">
    <source>
        <dbReference type="Proteomes" id="UP000515121"/>
    </source>
</evidence>
<sequence>MGLEADCETTPTPKLSLYSFPCKAKEPSGMITPPIYTSVSIPFQWEEAPGKPRPCPTSDTDTTSQSKPNAVRCLELPPKLLAEAKVASLSSPTTVLEGPDAGRFVSYTLSFRKGGSFRSPDNKRAIKGKVTFGSGRWGSFRKAGRVVQGSFDFSTPVVEGEDAGGAQVKITRVRRKGSLLSLSRARSHVLASIYESFKQVVPWRRGQEKMKKKDS</sequence>
<keyword evidence="2" id="KW-1185">Reference proteome</keyword>
<dbReference type="RefSeq" id="XP_022737067.1">
    <property type="nucleotide sequence ID" value="XM_022881332.1"/>
</dbReference>
<dbReference type="AlphaFoldDB" id="A0A6P5Y9J3"/>
<feature type="region of interest" description="Disordered" evidence="1">
    <location>
        <begin position="47"/>
        <end position="70"/>
    </location>
</feature>
<dbReference type="PANTHER" id="PTHR34371:SF6">
    <property type="entry name" value="MEMBRANE-ASSOCIATED KINASE REGULATOR 6"/>
    <property type="match status" value="1"/>
</dbReference>
<gene>
    <name evidence="3" type="primary">LOC111289963</name>
</gene>
<dbReference type="PANTHER" id="PTHR34371">
    <property type="entry name" value="OS01G0551000 PROTEIN"/>
    <property type="match status" value="1"/>
</dbReference>
<dbReference type="KEGG" id="dzi:111289963"/>
<dbReference type="GeneID" id="111289963"/>
<dbReference type="OrthoDB" id="1934555at2759"/>
<dbReference type="Proteomes" id="UP000515121">
    <property type="component" value="Unplaced"/>
</dbReference>
<reference evidence="3" key="1">
    <citation type="submission" date="2025-08" db="UniProtKB">
        <authorList>
            <consortium name="RefSeq"/>
        </authorList>
    </citation>
    <scope>IDENTIFICATION</scope>
    <source>
        <tissue evidence="3">Fruit stalk</tissue>
    </source>
</reference>
<name>A0A6P5Y9J3_DURZI</name>
<proteinExistence type="predicted"/>
<evidence type="ECO:0000313" key="3">
    <source>
        <dbReference type="RefSeq" id="XP_022737067.1"/>
    </source>
</evidence>